<protein>
    <submittedName>
        <fullName evidence="3">Uncharacterized protein</fullName>
    </submittedName>
</protein>
<evidence type="ECO:0000313" key="3">
    <source>
        <dbReference type="EMBL" id="CAF1611324.1"/>
    </source>
</evidence>
<accession>A0A816BIN6</accession>
<proteinExistence type="predicted"/>
<reference evidence="3" key="1">
    <citation type="submission" date="2021-02" db="EMBL/GenBank/DDBJ databases">
        <authorList>
            <person name="Nowell W R."/>
        </authorList>
    </citation>
    <scope>NUCLEOTIDE SEQUENCE</scope>
</reference>
<dbReference type="AlphaFoldDB" id="A0A816BIN6"/>
<comment type="caution">
    <text evidence="3">The sequence shown here is derived from an EMBL/GenBank/DDBJ whole genome shotgun (WGS) entry which is preliminary data.</text>
</comment>
<feature type="region of interest" description="Disordered" evidence="1">
    <location>
        <begin position="1"/>
        <end position="27"/>
    </location>
</feature>
<feature type="compositionally biased region" description="Pro residues" evidence="1">
    <location>
        <begin position="225"/>
        <end position="234"/>
    </location>
</feature>
<evidence type="ECO:0000256" key="1">
    <source>
        <dbReference type="SAM" id="MobiDB-lite"/>
    </source>
</evidence>
<evidence type="ECO:0000313" key="2">
    <source>
        <dbReference type="EMBL" id="CAF1513305.1"/>
    </source>
</evidence>
<organism evidence="3 5">
    <name type="scientific">Rotaria magnacalcarata</name>
    <dbReference type="NCBI Taxonomy" id="392030"/>
    <lineage>
        <taxon>Eukaryota</taxon>
        <taxon>Metazoa</taxon>
        <taxon>Spiralia</taxon>
        <taxon>Gnathifera</taxon>
        <taxon>Rotifera</taxon>
        <taxon>Eurotatoria</taxon>
        <taxon>Bdelloidea</taxon>
        <taxon>Philodinida</taxon>
        <taxon>Philodinidae</taxon>
        <taxon>Rotaria</taxon>
    </lineage>
</organism>
<dbReference type="EMBL" id="CAJNOV010017688">
    <property type="protein sequence ID" value="CAF1611324.1"/>
    <property type="molecule type" value="Genomic_DNA"/>
</dbReference>
<dbReference type="EMBL" id="CAJNRE010009087">
    <property type="protein sequence ID" value="CAF2079239.1"/>
    <property type="molecule type" value="Genomic_DNA"/>
</dbReference>
<dbReference type="OrthoDB" id="10044871at2759"/>
<dbReference type="Proteomes" id="UP000663834">
    <property type="component" value="Unassembled WGS sequence"/>
</dbReference>
<sequence>MSSISSHDDNEYSHRQGSVISLVDEDDQMTMNSDSVIRQTSKELSSETRQLSSLSNKYSKLLDLDDTQAIHFGKEYQIATMDLQAVPDVSHDDSTIQSWSQQLPGADQDYRTRAQSDSTDEITVSFGFHHQDPVENKQESNEMEPEEINATVDYETLVRTRQLYEDPNPEVIKKPQMIAPLVYKQNITIKFLKPPPVPLGPLVIREVRAPQPPPPPPLIIRQRPQPAPSPPPPIILREKPPRVPELMTTQFVTKTLPPLPPPPRAVVIERMAPLPPKPQDIIIERWIPYESITQKRQVIVQRAEPPKPYPPSRNVIITYDPVSVKVVRQVERQGVTRENPQSYLTRFGSSLLDPKDLIAQARELGITEDISPPLLINRETQKQITPDSYEPNSIGNHTTVNAVYNEIDRKKNASSYDNLSDDTLSSMHSYEWNEQPIDQGNNAEDLHAQLMQYDLTKESMPH</sequence>
<gene>
    <name evidence="3" type="ORF">CJN711_LOCUS36541</name>
    <name evidence="2" type="ORF">KQP761_LOCUS15279</name>
    <name evidence="4" type="ORF">MBJ925_LOCUS18177</name>
</gene>
<name>A0A816BIN6_9BILA</name>
<feature type="region of interest" description="Disordered" evidence="1">
    <location>
        <begin position="215"/>
        <end position="239"/>
    </location>
</feature>
<evidence type="ECO:0000313" key="4">
    <source>
        <dbReference type="EMBL" id="CAF2079239.1"/>
    </source>
</evidence>
<dbReference type="EMBL" id="CAJNOW010007419">
    <property type="protein sequence ID" value="CAF1513305.1"/>
    <property type="molecule type" value="Genomic_DNA"/>
</dbReference>
<evidence type="ECO:0000313" key="5">
    <source>
        <dbReference type="Proteomes" id="UP000663855"/>
    </source>
</evidence>
<feature type="compositionally biased region" description="Basic and acidic residues" evidence="1">
    <location>
        <begin position="1"/>
        <end position="14"/>
    </location>
</feature>
<dbReference type="Proteomes" id="UP000663824">
    <property type="component" value="Unassembled WGS sequence"/>
</dbReference>
<dbReference type="Proteomes" id="UP000663855">
    <property type="component" value="Unassembled WGS sequence"/>
</dbReference>